<accession>A0A817BAH2</accession>
<dbReference type="AlphaFoldDB" id="A0A817BAH2"/>
<sequence length="89" mass="10453">IDITRRNLIIFVLITFFIAYSVYYEYTFNTADIGFEIKRLICFNLSELCKDAGLVGCREFCRKWGYYFGLCAKFKGCCEKDKYALSSVY</sequence>
<dbReference type="EMBL" id="HG994358">
    <property type="protein sequence ID" value="CAF2300667.1"/>
    <property type="molecule type" value="Genomic_DNA"/>
</dbReference>
<evidence type="ECO:0000256" key="1">
    <source>
        <dbReference type="SAM" id="Phobius"/>
    </source>
</evidence>
<keyword evidence="1" id="KW-0812">Transmembrane</keyword>
<organism evidence="2">
    <name type="scientific">Brassica napus</name>
    <name type="common">Rape</name>
    <dbReference type="NCBI Taxonomy" id="3708"/>
    <lineage>
        <taxon>Eukaryota</taxon>
        <taxon>Viridiplantae</taxon>
        <taxon>Streptophyta</taxon>
        <taxon>Embryophyta</taxon>
        <taxon>Tracheophyta</taxon>
        <taxon>Spermatophyta</taxon>
        <taxon>Magnoliopsida</taxon>
        <taxon>eudicotyledons</taxon>
        <taxon>Gunneridae</taxon>
        <taxon>Pentapetalae</taxon>
        <taxon>rosids</taxon>
        <taxon>malvids</taxon>
        <taxon>Brassicales</taxon>
        <taxon>Brassicaceae</taxon>
        <taxon>Brassiceae</taxon>
        <taxon>Brassica</taxon>
    </lineage>
</organism>
<feature type="non-terminal residue" evidence="2">
    <location>
        <position position="89"/>
    </location>
</feature>
<protein>
    <submittedName>
        <fullName evidence="2">(rape) hypothetical protein</fullName>
    </submittedName>
</protein>
<name>A0A817BAH2_BRANA</name>
<keyword evidence="1" id="KW-1133">Transmembrane helix</keyword>
<reference evidence="2" key="1">
    <citation type="submission" date="2021-01" db="EMBL/GenBank/DDBJ databases">
        <authorList>
            <consortium name="Genoscope - CEA"/>
            <person name="William W."/>
        </authorList>
    </citation>
    <scope>NUCLEOTIDE SEQUENCE</scope>
</reference>
<gene>
    <name evidence="2" type="ORF">DARMORV10_A04P32580.1</name>
</gene>
<evidence type="ECO:0000313" key="2">
    <source>
        <dbReference type="EMBL" id="CAF2300667.1"/>
    </source>
</evidence>
<dbReference type="Proteomes" id="UP001295469">
    <property type="component" value="Chromosome A04"/>
</dbReference>
<keyword evidence="1" id="KW-0472">Membrane</keyword>
<feature type="transmembrane region" description="Helical" evidence="1">
    <location>
        <begin position="7"/>
        <end position="24"/>
    </location>
</feature>
<proteinExistence type="predicted"/>